<dbReference type="GO" id="GO:0046872">
    <property type="term" value="F:metal ion binding"/>
    <property type="evidence" value="ECO:0007669"/>
    <property type="project" value="UniProtKB-KW"/>
</dbReference>
<evidence type="ECO:0000256" key="5">
    <source>
        <dbReference type="ARBA" id="ARBA00023004"/>
    </source>
</evidence>
<dbReference type="Pfam" id="PF03171">
    <property type="entry name" value="2OG-FeII_Oxy"/>
    <property type="match status" value="1"/>
</dbReference>
<evidence type="ECO:0000256" key="4">
    <source>
        <dbReference type="ARBA" id="ARBA00023002"/>
    </source>
</evidence>
<dbReference type="InterPro" id="IPR027443">
    <property type="entry name" value="IPNS-like_sf"/>
</dbReference>
<dbReference type="FunFam" id="2.60.120.330:FF:000005">
    <property type="entry name" value="1-aminocyclopropane-1-carboxylate oxidase homolog 1"/>
    <property type="match status" value="1"/>
</dbReference>
<comment type="caution">
    <text evidence="8">The sequence shown here is derived from an EMBL/GenBank/DDBJ whole genome shotgun (WGS) entry which is preliminary data.</text>
</comment>
<comment type="cofactor">
    <cofactor evidence="1">
        <name>Fe cation</name>
        <dbReference type="ChEBI" id="CHEBI:24875"/>
    </cofactor>
</comment>
<dbReference type="InterPro" id="IPR005123">
    <property type="entry name" value="Oxoglu/Fe-dep_dioxygenase_dom"/>
</dbReference>
<proteinExistence type="inferred from homology"/>
<comment type="similarity">
    <text evidence="2 6">Belongs to the iron/ascorbate-dependent oxidoreductase family.</text>
</comment>
<name>A0A2C9UCX9_MANES</name>
<dbReference type="PANTHER" id="PTHR10209:SF864">
    <property type="entry name" value="FE2OG DIOXYGENASE DOMAIN-CONTAINING PROTEIN"/>
    <property type="match status" value="1"/>
</dbReference>
<protein>
    <recommendedName>
        <fullName evidence="7">Fe2OG dioxygenase domain-containing protein</fullName>
    </recommendedName>
</protein>
<evidence type="ECO:0000256" key="2">
    <source>
        <dbReference type="ARBA" id="ARBA00008056"/>
    </source>
</evidence>
<evidence type="ECO:0000256" key="1">
    <source>
        <dbReference type="ARBA" id="ARBA00001962"/>
    </source>
</evidence>
<dbReference type="Gene3D" id="2.60.120.330">
    <property type="entry name" value="B-lactam Antibiotic, Isopenicillin N Synthase, Chain"/>
    <property type="match status" value="1"/>
</dbReference>
<keyword evidence="4 6" id="KW-0560">Oxidoreductase</keyword>
<feature type="domain" description="Fe2OG dioxygenase" evidence="7">
    <location>
        <begin position="218"/>
        <end position="319"/>
    </location>
</feature>
<keyword evidence="5 6" id="KW-0408">Iron</keyword>
<dbReference type="PROSITE" id="PS51471">
    <property type="entry name" value="FE2OG_OXY"/>
    <property type="match status" value="1"/>
</dbReference>
<dbReference type="GO" id="GO:0051213">
    <property type="term" value="F:dioxygenase activity"/>
    <property type="evidence" value="ECO:0007669"/>
    <property type="project" value="UniProtKB-ARBA"/>
</dbReference>
<keyword evidence="3 6" id="KW-0479">Metal-binding</keyword>
<evidence type="ECO:0000313" key="9">
    <source>
        <dbReference type="Proteomes" id="UP000091857"/>
    </source>
</evidence>
<evidence type="ECO:0000259" key="7">
    <source>
        <dbReference type="PROSITE" id="PS51471"/>
    </source>
</evidence>
<dbReference type="Pfam" id="PF14226">
    <property type="entry name" value="DIOX_N"/>
    <property type="match status" value="1"/>
</dbReference>
<dbReference type="EMBL" id="CM004401">
    <property type="protein sequence ID" value="OAY28072.1"/>
    <property type="molecule type" value="Genomic_DNA"/>
</dbReference>
<reference evidence="9" key="1">
    <citation type="journal article" date="2016" name="Nat. Biotechnol.">
        <title>Sequencing wild and cultivated cassava and related species reveals extensive interspecific hybridization and genetic diversity.</title>
        <authorList>
            <person name="Bredeson J.V."/>
            <person name="Lyons J.B."/>
            <person name="Prochnik S.E."/>
            <person name="Wu G.A."/>
            <person name="Ha C.M."/>
            <person name="Edsinger-Gonzales E."/>
            <person name="Grimwood J."/>
            <person name="Schmutz J."/>
            <person name="Rabbi I.Y."/>
            <person name="Egesi C."/>
            <person name="Nauluvula P."/>
            <person name="Lebot V."/>
            <person name="Ndunguru J."/>
            <person name="Mkamilo G."/>
            <person name="Bart R.S."/>
            <person name="Setter T.L."/>
            <person name="Gleadow R.M."/>
            <person name="Kulakow P."/>
            <person name="Ferguson M.E."/>
            <person name="Rounsley S."/>
            <person name="Rokhsar D.S."/>
        </authorList>
    </citation>
    <scope>NUCLEOTIDE SEQUENCE [LARGE SCALE GENOMIC DNA]</scope>
    <source>
        <strain evidence="9">cv. AM560-2</strain>
    </source>
</reference>
<organism evidence="8 9">
    <name type="scientific">Manihot esculenta</name>
    <name type="common">Cassava</name>
    <name type="synonym">Jatropha manihot</name>
    <dbReference type="NCBI Taxonomy" id="3983"/>
    <lineage>
        <taxon>Eukaryota</taxon>
        <taxon>Viridiplantae</taxon>
        <taxon>Streptophyta</taxon>
        <taxon>Embryophyta</taxon>
        <taxon>Tracheophyta</taxon>
        <taxon>Spermatophyta</taxon>
        <taxon>Magnoliopsida</taxon>
        <taxon>eudicotyledons</taxon>
        <taxon>Gunneridae</taxon>
        <taxon>Pentapetalae</taxon>
        <taxon>rosids</taxon>
        <taxon>fabids</taxon>
        <taxon>Malpighiales</taxon>
        <taxon>Euphorbiaceae</taxon>
        <taxon>Crotonoideae</taxon>
        <taxon>Manihoteae</taxon>
        <taxon>Manihot</taxon>
    </lineage>
</organism>
<keyword evidence="9" id="KW-1185">Reference proteome</keyword>
<dbReference type="Gramene" id="Manes.15G038900.1.v8.1">
    <property type="protein sequence ID" value="Manes.15G038900.1.v8.1.CDS"/>
    <property type="gene ID" value="Manes.15G038900.v8.1"/>
</dbReference>
<accession>A0A2C9UCX9</accession>
<dbReference type="AlphaFoldDB" id="A0A2C9UCX9"/>
<dbReference type="Proteomes" id="UP000091857">
    <property type="component" value="Chromosome 15"/>
</dbReference>
<evidence type="ECO:0000256" key="6">
    <source>
        <dbReference type="RuleBase" id="RU003682"/>
    </source>
</evidence>
<dbReference type="InterPro" id="IPR044861">
    <property type="entry name" value="IPNS-like_FE2OG_OXY"/>
</dbReference>
<dbReference type="PANTHER" id="PTHR10209">
    <property type="entry name" value="OXIDOREDUCTASE, 2OG-FE II OXYGENASE FAMILY PROTEIN"/>
    <property type="match status" value="1"/>
</dbReference>
<dbReference type="OrthoDB" id="288590at2759"/>
<sequence>MVITKASETQMETQSNYDRKSELKAFDDTKAGVKGLVDAGLTKIPRIFNCQQFIFQHSSKTASDQHNIPVIDLKGNLEVSSFEADIIDRVRNACENWGFFQLINHGIPINIMDETLNGVRRFHEQDTEAKKQLYTRDLSKKVQYVSNFDLYQAGAANWRDSFVTFMAPDPPSSEELPDVCRGEVIEYTKQVMKLGNTLFELLSQALGLSPCHLRDMGCAKGLLFVGHYYPPCPEPEFTMGTTQHTDGTFITILLQDEIGGLQVLHEDQWVDVSPLPGSLVINVGDLLQLISNDKFISANHRVLAKKVGPRISVACFYRPHIQTGGSSEIYGPIKELLSEENPPIYRETDVEEYTRIYISKGLDGTSPLAHFKLV</sequence>
<evidence type="ECO:0000313" key="8">
    <source>
        <dbReference type="EMBL" id="OAY28072.1"/>
    </source>
</evidence>
<gene>
    <name evidence="8" type="ORF">MANES_15G038900v8</name>
</gene>
<evidence type="ECO:0000256" key="3">
    <source>
        <dbReference type="ARBA" id="ARBA00022723"/>
    </source>
</evidence>
<dbReference type="InterPro" id="IPR026992">
    <property type="entry name" value="DIOX_N"/>
</dbReference>
<dbReference type="SUPFAM" id="SSF51197">
    <property type="entry name" value="Clavaminate synthase-like"/>
    <property type="match status" value="1"/>
</dbReference>